<proteinExistence type="predicted"/>
<sequence>MFLHVVMLQLSAAADAQFHARVQGYCDRILAECEGVAGYAFRPNQASRADGLTHAVVAAFADGPAHDRYQVSPAHQEMKAYMANFIERLVVFDGDIPTFS</sequence>
<accession>A0A6S6ZTT0</accession>
<gene>
    <name evidence="2" type="ORF">LMG3441_02211</name>
</gene>
<dbReference type="AlphaFoldDB" id="A0A6S6ZTT0"/>
<dbReference type="Proteomes" id="UP000494269">
    <property type="component" value="Unassembled WGS sequence"/>
</dbReference>
<dbReference type="InterPro" id="IPR011008">
    <property type="entry name" value="Dimeric_a/b-barrel"/>
</dbReference>
<dbReference type="Pfam" id="PF07876">
    <property type="entry name" value="Dabb"/>
    <property type="match status" value="1"/>
</dbReference>
<protein>
    <recommendedName>
        <fullName evidence="1">Stress-response A/B barrel domain-containing protein</fullName>
    </recommendedName>
</protein>
<dbReference type="Gene3D" id="3.30.70.100">
    <property type="match status" value="1"/>
</dbReference>
<dbReference type="EMBL" id="CADIJQ010000002">
    <property type="protein sequence ID" value="CAB3694441.1"/>
    <property type="molecule type" value="Genomic_DNA"/>
</dbReference>
<organism evidence="2 3">
    <name type="scientific">Achromobacter kerstersii</name>
    <dbReference type="NCBI Taxonomy" id="1353890"/>
    <lineage>
        <taxon>Bacteria</taxon>
        <taxon>Pseudomonadati</taxon>
        <taxon>Pseudomonadota</taxon>
        <taxon>Betaproteobacteria</taxon>
        <taxon>Burkholderiales</taxon>
        <taxon>Alcaligenaceae</taxon>
        <taxon>Achromobacter</taxon>
    </lineage>
</organism>
<feature type="domain" description="Stress-response A/B barrel" evidence="1">
    <location>
        <begin position="2"/>
        <end position="94"/>
    </location>
</feature>
<dbReference type="RefSeq" id="WP_175169727.1">
    <property type="nucleotide sequence ID" value="NZ_CADIJQ010000002.1"/>
</dbReference>
<name>A0A6S6ZTT0_9BURK</name>
<reference evidence="2 3" key="1">
    <citation type="submission" date="2020-04" db="EMBL/GenBank/DDBJ databases">
        <authorList>
            <person name="De Canck E."/>
        </authorList>
    </citation>
    <scope>NUCLEOTIDE SEQUENCE [LARGE SCALE GENOMIC DNA]</scope>
    <source>
        <strain evidence="2 3">LMG 3441</strain>
    </source>
</reference>
<dbReference type="PROSITE" id="PS51502">
    <property type="entry name" value="S_R_A_B_BARREL"/>
    <property type="match status" value="1"/>
</dbReference>
<keyword evidence="3" id="KW-1185">Reference proteome</keyword>
<evidence type="ECO:0000313" key="3">
    <source>
        <dbReference type="Proteomes" id="UP000494269"/>
    </source>
</evidence>
<dbReference type="InterPro" id="IPR013097">
    <property type="entry name" value="Dabb"/>
</dbReference>
<dbReference type="SMART" id="SM00886">
    <property type="entry name" value="Dabb"/>
    <property type="match status" value="1"/>
</dbReference>
<evidence type="ECO:0000313" key="2">
    <source>
        <dbReference type="EMBL" id="CAB3694441.1"/>
    </source>
</evidence>
<dbReference type="SUPFAM" id="SSF54909">
    <property type="entry name" value="Dimeric alpha+beta barrel"/>
    <property type="match status" value="1"/>
</dbReference>
<evidence type="ECO:0000259" key="1">
    <source>
        <dbReference type="PROSITE" id="PS51502"/>
    </source>
</evidence>